<dbReference type="OrthoDB" id="9811721at2"/>
<evidence type="ECO:0000256" key="8">
    <source>
        <dbReference type="SAM" id="Phobius"/>
    </source>
</evidence>
<evidence type="ECO:0000256" key="2">
    <source>
        <dbReference type="ARBA" id="ARBA00007935"/>
    </source>
</evidence>
<dbReference type="Gene3D" id="1.10.3470.10">
    <property type="entry name" value="ABC transporter involved in vitamin B12 uptake, BtuC"/>
    <property type="match status" value="1"/>
</dbReference>
<dbReference type="InterPro" id="IPR037294">
    <property type="entry name" value="ABC_BtuC-like"/>
</dbReference>
<dbReference type="GO" id="GO:0022857">
    <property type="term" value="F:transmembrane transporter activity"/>
    <property type="evidence" value="ECO:0007669"/>
    <property type="project" value="InterPro"/>
</dbReference>
<dbReference type="RefSeq" id="WP_100424518.1">
    <property type="nucleotide sequence ID" value="NZ_JAQXKX010000007.1"/>
</dbReference>
<dbReference type="GO" id="GO:0005886">
    <property type="term" value="C:plasma membrane"/>
    <property type="evidence" value="ECO:0007669"/>
    <property type="project" value="UniProtKB-SubCell"/>
</dbReference>
<dbReference type="PANTHER" id="PTHR30472">
    <property type="entry name" value="FERRIC ENTEROBACTIN TRANSPORT SYSTEM PERMEASE PROTEIN"/>
    <property type="match status" value="1"/>
</dbReference>
<keyword evidence="4" id="KW-1003">Cell membrane</keyword>
<evidence type="ECO:0000256" key="1">
    <source>
        <dbReference type="ARBA" id="ARBA00004651"/>
    </source>
</evidence>
<dbReference type="EMBL" id="PGEX01000001">
    <property type="protein sequence ID" value="PJJ40433.1"/>
    <property type="molecule type" value="Genomic_DNA"/>
</dbReference>
<organism evidence="9 10">
    <name type="scientific">Hallerella succinigenes</name>
    <dbReference type="NCBI Taxonomy" id="1896222"/>
    <lineage>
        <taxon>Bacteria</taxon>
        <taxon>Pseudomonadati</taxon>
        <taxon>Fibrobacterota</taxon>
        <taxon>Fibrobacteria</taxon>
        <taxon>Fibrobacterales</taxon>
        <taxon>Fibrobacteraceae</taxon>
        <taxon>Hallerella</taxon>
    </lineage>
</organism>
<proteinExistence type="inferred from homology"/>
<keyword evidence="7 8" id="KW-0472">Membrane</keyword>
<accession>A0A2M9A464</accession>
<dbReference type="CDD" id="cd06550">
    <property type="entry name" value="TM_ABC_iron-siderophores_like"/>
    <property type="match status" value="1"/>
</dbReference>
<comment type="similarity">
    <text evidence="2">Belongs to the binding-protein-dependent transport system permease family. FecCD subfamily.</text>
</comment>
<evidence type="ECO:0000256" key="3">
    <source>
        <dbReference type="ARBA" id="ARBA00022448"/>
    </source>
</evidence>
<protein>
    <submittedName>
        <fullName evidence="9">Iron complex transport system permease protein</fullName>
    </submittedName>
</protein>
<keyword evidence="3" id="KW-0813">Transport</keyword>
<feature type="transmembrane region" description="Helical" evidence="8">
    <location>
        <begin position="238"/>
        <end position="264"/>
    </location>
</feature>
<reference evidence="9 10" key="1">
    <citation type="submission" date="2017-11" db="EMBL/GenBank/DDBJ databases">
        <title>Animal gut microbial communities from fecal samples from Wisconsin, USA.</title>
        <authorList>
            <person name="Neumann A."/>
        </authorList>
    </citation>
    <scope>NUCLEOTIDE SEQUENCE [LARGE SCALE GENOMIC DNA]</scope>
    <source>
        <strain evidence="9 10">UWS3</strain>
    </source>
</reference>
<evidence type="ECO:0000313" key="9">
    <source>
        <dbReference type="EMBL" id="PJJ40433.1"/>
    </source>
</evidence>
<feature type="transmembrane region" description="Helical" evidence="8">
    <location>
        <begin position="119"/>
        <end position="140"/>
    </location>
</feature>
<feature type="transmembrane region" description="Helical" evidence="8">
    <location>
        <begin position="302"/>
        <end position="321"/>
    </location>
</feature>
<feature type="transmembrane region" description="Helical" evidence="8">
    <location>
        <begin position="12"/>
        <end position="31"/>
    </location>
</feature>
<dbReference type="InterPro" id="IPR000522">
    <property type="entry name" value="ABC_transptr_permease_BtuC"/>
</dbReference>
<gene>
    <name evidence="9" type="ORF">BGX16_0355</name>
</gene>
<comment type="subcellular location">
    <subcellularLocation>
        <location evidence="1">Cell membrane</location>
        <topology evidence="1">Multi-pass membrane protein</topology>
    </subcellularLocation>
</comment>
<evidence type="ECO:0000256" key="5">
    <source>
        <dbReference type="ARBA" id="ARBA00022692"/>
    </source>
</evidence>
<sequence length="330" mass="33885">MPSNAKSAARIWGGFLFLGIFTAILFLLTILSGPSSVGVSDVIQTFLGKSDVVASDIVWQIRLPKACAALLTGISLAISGLVLQSVFKNPLAGPFVLGVSSGANLGVALVLLAGFGGSIGVFPCAACGAFGVVLLVLFASKFVAHSVSLLIVGLMLGYFVDAIVSFLMATSSSEALRGFMTWGLGSFSRVSLDVVPTFFVVTLVGVILCGFCVRYLNAAQVGDSFAQSLGVNVRLSRMAVLLGASLLAAGATVCCGPIGFIGLASPHIAYGIFKSSNHRVLLPASALVGTELALLSGLVPGIPLASVTSLFGAPIVLWIFLRSRRGGERA</sequence>
<feature type="transmembrane region" description="Helical" evidence="8">
    <location>
        <begin position="95"/>
        <end position="113"/>
    </location>
</feature>
<dbReference type="PANTHER" id="PTHR30472:SF41">
    <property type="entry name" value="TRANSPORT SYSTEM PERMEASE PROTEIN"/>
    <property type="match status" value="1"/>
</dbReference>
<feature type="transmembrane region" description="Helical" evidence="8">
    <location>
        <begin position="147"/>
        <end position="169"/>
    </location>
</feature>
<feature type="transmembrane region" description="Helical" evidence="8">
    <location>
        <begin position="194"/>
        <end position="217"/>
    </location>
</feature>
<evidence type="ECO:0000313" key="10">
    <source>
        <dbReference type="Proteomes" id="UP000231134"/>
    </source>
</evidence>
<evidence type="ECO:0000256" key="4">
    <source>
        <dbReference type="ARBA" id="ARBA00022475"/>
    </source>
</evidence>
<dbReference type="AlphaFoldDB" id="A0A2M9A464"/>
<name>A0A2M9A464_9BACT</name>
<keyword evidence="5 8" id="KW-0812">Transmembrane</keyword>
<keyword evidence="6 8" id="KW-1133">Transmembrane helix</keyword>
<evidence type="ECO:0000256" key="7">
    <source>
        <dbReference type="ARBA" id="ARBA00023136"/>
    </source>
</evidence>
<keyword evidence="10" id="KW-1185">Reference proteome</keyword>
<comment type="caution">
    <text evidence="9">The sequence shown here is derived from an EMBL/GenBank/DDBJ whole genome shotgun (WGS) entry which is preliminary data.</text>
</comment>
<feature type="transmembrane region" description="Helical" evidence="8">
    <location>
        <begin position="63"/>
        <end position="83"/>
    </location>
</feature>
<dbReference type="Proteomes" id="UP000231134">
    <property type="component" value="Unassembled WGS sequence"/>
</dbReference>
<dbReference type="Pfam" id="PF01032">
    <property type="entry name" value="FecCD"/>
    <property type="match status" value="1"/>
</dbReference>
<dbReference type="SUPFAM" id="SSF81345">
    <property type="entry name" value="ABC transporter involved in vitamin B12 uptake, BtuC"/>
    <property type="match status" value="1"/>
</dbReference>
<dbReference type="GO" id="GO:0033214">
    <property type="term" value="P:siderophore-iron import into cell"/>
    <property type="evidence" value="ECO:0007669"/>
    <property type="project" value="TreeGrafter"/>
</dbReference>
<evidence type="ECO:0000256" key="6">
    <source>
        <dbReference type="ARBA" id="ARBA00022989"/>
    </source>
</evidence>